<evidence type="ECO:0000256" key="1">
    <source>
        <dbReference type="SAM" id="MobiDB-lite"/>
    </source>
</evidence>
<dbReference type="AlphaFoldDB" id="A0A5C3FAK2"/>
<name>A0A5C3FAK2_9BASI</name>
<feature type="region of interest" description="Disordered" evidence="1">
    <location>
        <begin position="104"/>
        <end position="155"/>
    </location>
</feature>
<dbReference type="EMBL" id="OOIP01000026">
    <property type="protein sequence ID" value="SPO41250.1"/>
    <property type="molecule type" value="Genomic_DNA"/>
</dbReference>
<proteinExistence type="predicted"/>
<feature type="region of interest" description="Disordered" evidence="1">
    <location>
        <begin position="202"/>
        <end position="240"/>
    </location>
</feature>
<keyword evidence="3" id="KW-1185">Reference proteome</keyword>
<accession>A0A5C3FAK2</accession>
<sequence length="240" mass="25979">MPAFEGRGKRASTTTARCVVGGGCARSEGDVRGRREMCAACVGLSGALRGGQESDRLWLAMRMRRWAVRGRSQRCRSGRGPPLRHLQLTVATIVAQARIRSGRPDGATEAELSQAKQSGAEQDAPYAGRVGARGDEQAGKQAGKQPGPKGSQRQGWVHPRYAALRLRCACAAQVDAGSRAPRRPKWPHPSLSALRNVHRELINELPQCKSGRESQSRSSEPRTGHVRPIDRTVPVLGPFP</sequence>
<dbReference type="Proteomes" id="UP000323386">
    <property type="component" value="Unassembled WGS sequence"/>
</dbReference>
<feature type="compositionally biased region" description="Low complexity" evidence="1">
    <location>
        <begin position="139"/>
        <end position="150"/>
    </location>
</feature>
<feature type="compositionally biased region" description="Basic and acidic residues" evidence="1">
    <location>
        <begin position="210"/>
        <end position="230"/>
    </location>
</feature>
<evidence type="ECO:0000313" key="2">
    <source>
        <dbReference type="EMBL" id="SPO41250.1"/>
    </source>
</evidence>
<evidence type="ECO:0000313" key="3">
    <source>
        <dbReference type="Proteomes" id="UP000323386"/>
    </source>
</evidence>
<reference evidence="2 3" key="1">
    <citation type="submission" date="2018-03" db="EMBL/GenBank/DDBJ databases">
        <authorList>
            <person name="Guldener U."/>
        </authorList>
    </citation>
    <scope>NUCLEOTIDE SEQUENCE [LARGE SCALE GENOMIC DNA]</scope>
    <source>
        <strain evidence="2 3">DAOM196992</strain>
    </source>
</reference>
<protein>
    <submittedName>
        <fullName evidence="2">Uncharacterized protein</fullName>
    </submittedName>
</protein>
<organism evidence="2 3">
    <name type="scientific">Pseudozyma flocculosa</name>
    <dbReference type="NCBI Taxonomy" id="84751"/>
    <lineage>
        <taxon>Eukaryota</taxon>
        <taxon>Fungi</taxon>
        <taxon>Dikarya</taxon>
        <taxon>Basidiomycota</taxon>
        <taxon>Ustilaginomycotina</taxon>
        <taxon>Ustilaginomycetes</taxon>
        <taxon>Ustilaginales</taxon>
        <taxon>Ustilaginaceae</taxon>
        <taxon>Pseudozyma</taxon>
    </lineage>
</organism>
<gene>
    <name evidence="2" type="ORF">PSFLO_06732</name>
</gene>